<dbReference type="InterPro" id="IPR026928">
    <property type="entry name" value="FAX/IsoI-like"/>
</dbReference>
<dbReference type="CDD" id="cd03193">
    <property type="entry name" value="GST_C_Metaxin"/>
    <property type="match status" value="1"/>
</dbReference>
<evidence type="ECO:0000313" key="3">
    <source>
        <dbReference type="Proteomes" id="UP000268879"/>
    </source>
</evidence>
<evidence type="ECO:0000259" key="1">
    <source>
        <dbReference type="PROSITE" id="PS50404"/>
    </source>
</evidence>
<dbReference type="InterPro" id="IPR033468">
    <property type="entry name" value="Metaxin_GST"/>
</dbReference>
<dbReference type="SUPFAM" id="SSF52833">
    <property type="entry name" value="Thioredoxin-like"/>
    <property type="match status" value="1"/>
</dbReference>
<proteinExistence type="predicted"/>
<dbReference type="Gene3D" id="3.40.30.10">
    <property type="entry name" value="Glutaredoxin"/>
    <property type="match status" value="1"/>
</dbReference>
<dbReference type="EMBL" id="LR134481">
    <property type="protein sequence ID" value="VEI29431.1"/>
    <property type="molecule type" value="Genomic_DNA"/>
</dbReference>
<dbReference type="Proteomes" id="UP000268879">
    <property type="component" value="Chromosome"/>
</dbReference>
<accession>A0A3S4V8J7</accession>
<dbReference type="AlphaFoldDB" id="A0A3S4V8J7"/>
<dbReference type="Pfam" id="PF17171">
    <property type="entry name" value="GST_C_6"/>
    <property type="match status" value="1"/>
</dbReference>
<protein>
    <recommendedName>
        <fullName evidence="1">GST N-terminal domain-containing protein</fullName>
    </recommendedName>
</protein>
<dbReference type="Pfam" id="PF17172">
    <property type="entry name" value="GST_N_4"/>
    <property type="match status" value="1"/>
</dbReference>
<evidence type="ECO:0000313" key="2">
    <source>
        <dbReference type="EMBL" id="VEI29431.1"/>
    </source>
</evidence>
<sequence length="233" mass="26343">MLKLFTLPGEGKIRSSSPFAWKTEAMLRLSGLDFEKEYVADLSKMPKGKVPVLQDGEKLIPDSSLIQRYLTETYGIDLDKHLTPEQKAIAEAFRRMTEEHLYWMVVYNRFVDPLSKPFMMKAMFDGMPTEQAEAIFAVLQENAKKEMYGHGIGRHTQSDIYAFGKGDLDAISNYLGTKSYFFGEELTSVDVSIVPVVANLILTPIDTEIALYARTKANLAAYIERFDQAVFGE</sequence>
<dbReference type="OrthoDB" id="9810080at2"/>
<feature type="domain" description="GST N-terminal" evidence="1">
    <location>
        <begin position="1"/>
        <end position="78"/>
    </location>
</feature>
<dbReference type="InterPro" id="IPR036282">
    <property type="entry name" value="Glutathione-S-Trfase_C_sf"/>
</dbReference>
<dbReference type="InterPro" id="IPR012336">
    <property type="entry name" value="Thioredoxin-like_fold"/>
</dbReference>
<dbReference type="PANTHER" id="PTHR12289:SF41">
    <property type="entry name" value="FAILED AXON CONNECTIONS-RELATED"/>
    <property type="match status" value="1"/>
</dbReference>
<reference evidence="2 3" key="1">
    <citation type="submission" date="2018-12" db="EMBL/GenBank/DDBJ databases">
        <authorList>
            <consortium name="Pathogen Informatics"/>
        </authorList>
    </citation>
    <scope>NUCLEOTIDE SEQUENCE [LARGE SCALE GENOMIC DNA]</scope>
    <source>
        <strain evidence="2 3">NCTC10665</strain>
    </source>
</reference>
<dbReference type="SUPFAM" id="SSF47616">
    <property type="entry name" value="GST C-terminal domain-like"/>
    <property type="match status" value="1"/>
</dbReference>
<organism evidence="2 3">
    <name type="scientific">Haemophilus parainfluenzae</name>
    <dbReference type="NCBI Taxonomy" id="729"/>
    <lineage>
        <taxon>Bacteria</taxon>
        <taxon>Pseudomonadati</taxon>
        <taxon>Pseudomonadota</taxon>
        <taxon>Gammaproteobacteria</taxon>
        <taxon>Pasteurellales</taxon>
        <taxon>Pasteurellaceae</taxon>
        <taxon>Haemophilus</taxon>
    </lineage>
</organism>
<dbReference type="RefSeq" id="WP_049357851.1">
    <property type="nucleotide sequence ID" value="NZ_JVYT01000078.1"/>
</dbReference>
<dbReference type="InterPro" id="IPR004045">
    <property type="entry name" value="Glutathione_S-Trfase_N"/>
</dbReference>
<dbReference type="SFLD" id="SFLDG01180">
    <property type="entry name" value="SUF1"/>
    <property type="match status" value="1"/>
</dbReference>
<dbReference type="InterPro" id="IPR036249">
    <property type="entry name" value="Thioredoxin-like_sf"/>
</dbReference>
<dbReference type="SFLD" id="SFLDG01200">
    <property type="entry name" value="SUF1.1"/>
    <property type="match status" value="1"/>
</dbReference>
<dbReference type="InterPro" id="IPR040079">
    <property type="entry name" value="Glutathione_S-Trfase"/>
</dbReference>
<dbReference type="SFLD" id="SFLDS00019">
    <property type="entry name" value="Glutathione_Transferase_(cytos"/>
    <property type="match status" value="1"/>
</dbReference>
<dbReference type="PROSITE" id="PS50404">
    <property type="entry name" value="GST_NTER"/>
    <property type="match status" value="1"/>
</dbReference>
<dbReference type="PANTHER" id="PTHR12289">
    <property type="entry name" value="METAXIN RELATED"/>
    <property type="match status" value="1"/>
</dbReference>
<dbReference type="Gene3D" id="1.20.1050.10">
    <property type="match status" value="1"/>
</dbReference>
<name>A0A3S4V8J7_HAEPA</name>
<gene>
    <name evidence="2" type="ORF">NCTC10665_00325</name>
</gene>
<dbReference type="InterPro" id="IPR050931">
    <property type="entry name" value="Mito_Protein_Transport_Metaxin"/>
</dbReference>